<dbReference type="OrthoDB" id="9806824at2"/>
<feature type="transmembrane region" description="Helical" evidence="12">
    <location>
        <begin position="558"/>
        <end position="578"/>
    </location>
</feature>
<dbReference type="AlphaFoldDB" id="A0A516H2Q9"/>
<sequence>MTAPTSRPATRFVWLLLLVLLAALANIVAWWWPNQPVQVGNAPYAAQEHVVESMSFAPFRRGQSPLTHVYPTAEQVVEDLESLKGLTRGIRTYTSREGLEVVPPAAQKLGINVMQGVWLGPERDINDKEVAAAIELANKYPDAIKSLVVGNEVLLRKDLTVDEVIAYIRKVKAAVKQPVTYADVWEFWLRFPQLLNEVDFVTVHFLPYWEDLPIAASHSMPHIMEVFREVKAKLPGKPITIGEVGWPSEGRSRRDAVPSRTEAAGFIADFMQTAKKEGLSYNLVEAFDQPWKVKMEGTVGGAWGILNELRQPKFEVGGKVSNLPEWPLFAGLGVLLALILLVLHAQTIVTLSTAGMAAAVGFAQVQAALLSAAIERGLEYNFSVAHQIEAGIAILLIGIFGLLLFRRLLVLLGGKSALTHSPRSLGSAFGLLRPGAGLGAGVLSLRQPRLGEAIYGLLGLWVTYHAVMLVAAGRYRDFPIDYFLLPVAGLLLLRLLAGLFGRNDNAGMARIALGNTFADPQAGTTAQGRFGWEAVLTFLLLCLPVLVVSLETLDNREALYWCAITVVYALPLLGNLALAAQRTTARTAAAV</sequence>
<evidence type="ECO:0000313" key="14">
    <source>
        <dbReference type="Proteomes" id="UP000317496"/>
    </source>
</evidence>
<feature type="transmembrane region" description="Helical" evidence="12">
    <location>
        <begin position="386"/>
        <end position="405"/>
    </location>
</feature>
<evidence type="ECO:0000256" key="3">
    <source>
        <dbReference type="ARBA" id="ARBA00022801"/>
    </source>
</evidence>
<dbReference type="InterPro" id="IPR017853">
    <property type="entry name" value="GH"/>
</dbReference>
<dbReference type="PANTHER" id="PTHR16631:SF17">
    <property type="entry name" value="GLUCAN ENDO-1,3-BETA-GLUCOSIDASE BTGC"/>
    <property type="match status" value="1"/>
</dbReference>
<keyword evidence="4 12" id="KW-0472">Membrane</keyword>
<dbReference type="Proteomes" id="UP000317496">
    <property type="component" value="Chromosome"/>
</dbReference>
<feature type="transmembrane region" description="Helical" evidence="12">
    <location>
        <begin position="453"/>
        <end position="471"/>
    </location>
</feature>
<evidence type="ECO:0000256" key="10">
    <source>
        <dbReference type="ARBA" id="ARBA00042373"/>
    </source>
</evidence>
<evidence type="ECO:0000313" key="13">
    <source>
        <dbReference type="EMBL" id="QDO98058.1"/>
    </source>
</evidence>
<evidence type="ECO:0000256" key="8">
    <source>
        <dbReference type="ARBA" id="ARBA00023326"/>
    </source>
</evidence>
<dbReference type="Gene3D" id="3.20.20.80">
    <property type="entry name" value="Glycosidases"/>
    <property type="match status" value="1"/>
</dbReference>
<feature type="transmembrane region" description="Helical" evidence="12">
    <location>
        <begin position="355"/>
        <end position="374"/>
    </location>
</feature>
<evidence type="ECO:0000256" key="11">
    <source>
        <dbReference type="ARBA" id="ARBA00043078"/>
    </source>
</evidence>
<keyword evidence="12" id="KW-1133">Transmembrane helix</keyword>
<evidence type="ECO:0000256" key="4">
    <source>
        <dbReference type="ARBA" id="ARBA00023136"/>
    </source>
</evidence>
<dbReference type="EMBL" id="CP041636">
    <property type="protein sequence ID" value="QDO98058.1"/>
    <property type="molecule type" value="Genomic_DNA"/>
</dbReference>
<feature type="transmembrane region" description="Helical" evidence="12">
    <location>
        <begin position="12"/>
        <end position="32"/>
    </location>
</feature>
<keyword evidence="2" id="KW-1003">Cell membrane</keyword>
<keyword evidence="3 13" id="KW-0378">Hydrolase</keyword>
<keyword evidence="6" id="KW-0119">Carbohydrate metabolism</keyword>
<feature type="transmembrane region" description="Helical" evidence="12">
    <location>
        <begin position="326"/>
        <end position="343"/>
    </location>
</feature>
<gene>
    <name evidence="13" type="ORF">FNB15_12600</name>
</gene>
<feature type="transmembrane region" description="Helical" evidence="12">
    <location>
        <begin position="530"/>
        <end position="552"/>
    </location>
</feature>
<keyword evidence="14" id="KW-1185">Reference proteome</keyword>
<dbReference type="GO" id="GO:0005886">
    <property type="term" value="C:plasma membrane"/>
    <property type="evidence" value="ECO:0007669"/>
    <property type="project" value="UniProtKB-SubCell"/>
</dbReference>
<comment type="subcellular location">
    <subcellularLocation>
        <location evidence="1">Cell membrane</location>
    </subcellularLocation>
</comment>
<feature type="transmembrane region" description="Helical" evidence="12">
    <location>
        <begin position="483"/>
        <end position="501"/>
    </location>
</feature>
<evidence type="ECO:0000256" key="1">
    <source>
        <dbReference type="ARBA" id="ARBA00004236"/>
    </source>
</evidence>
<accession>A0A516H2Q9</accession>
<dbReference type="KEGG" id="fer:FNB15_12600"/>
<dbReference type="GO" id="GO:0016787">
    <property type="term" value="F:hydrolase activity"/>
    <property type="evidence" value="ECO:0007669"/>
    <property type="project" value="UniProtKB-KW"/>
</dbReference>
<evidence type="ECO:0000256" key="2">
    <source>
        <dbReference type="ARBA" id="ARBA00022475"/>
    </source>
</evidence>
<proteinExistence type="predicted"/>
<evidence type="ECO:0000256" key="12">
    <source>
        <dbReference type="SAM" id="Phobius"/>
    </source>
</evidence>
<dbReference type="SUPFAM" id="SSF51445">
    <property type="entry name" value="(Trans)glycosidases"/>
    <property type="match status" value="1"/>
</dbReference>
<evidence type="ECO:0000256" key="7">
    <source>
        <dbReference type="ARBA" id="ARBA00023316"/>
    </source>
</evidence>
<comment type="function">
    <text evidence="9">Glucanases play a role in cell expansion during growth, in cell-cell fusion during mating, and in spore release during sporulation. This enzyme may be involved in beta-glucan degradation. Active on laminarin and lichenan.</text>
</comment>
<dbReference type="RefSeq" id="WP_144069039.1">
    <property type="nucleotide sequence ID" value="NZ_CP041636.1"/>
</dbReference>
<organism evidence="13 14">
    <name type="scientific">Ferrovibrio terrae</name>
    <dbReference type="NCBI Taxonomy" id="2594003"/>
    <lineage>
        <taxon>Bacteria</taxon>
        <taxon>Pseudomonadati</taxon>
        <taxon>Pseudomonadota</taxon>
        <taxon>Alphaproteobacteria</taxon>
        <taxon>Rhodospirillales</taxon>
        <taxon>Rhodospirillaceae</taxon>
        <taxon>Ferrovibrio</taxon>
    </lineage>
</organism>
<dbReference type="GO" id="GO:0071555">
    <property type="term" value="P:cell wall organization"/>
    <property type="evidence" value="ECO:0007669"/>
    <property type="project" value="UniProtKB-KW"/>
</dbReference>
<protein>
    <recommendedName>
        <fullName evidence="11">Endo-1,3-beta-glucanase btgC</fullName>
    </recommendedName>
    <alternativeName>
        <fullName evidence="10">Laminarinase btgC</fullName>
    </alternativeName>
</protein>
<dbReference type="PANTHER" id="PTHR16631">
    <property type="entry name" value="GLUCAN 1,3-BETA-GLUCOSIDASE"/>
    <property type="match status" value="1"/>
</dbReference>
<keyword evidence="7" id="KW-0961">Cell wall biogenesis/degradation</keyword>
<evidence type="ECO:0000256" key="9">
    <source>
        <dbReference type="ARBA" id="ARBA00037649"/>
    </source>
</evidence>
<reference evidence="13 14" key="1">
    <citation type="submission" date="2019-07" db="EMBL/GenBank/DDBJ databases">
        <title>Genome sequencing for Ferrovibrio sp. K5.</title>
        <authorList>
            <person name="Park S.-J."/>
        </authorList>
    </citation>
    <scope>NUCLEOTIDE SEQUENCE [LARGE SCALE GENOMIC DNA]</scope>
    <source>
        <strain evidence="13 14">K5</strain>
    </source>
</reference>
<keyword evidence="5" id="KW-0325">Glycoprotein</keyword>
<evidence type="ECO:0000256" key="5">
    <source>
        <dbReference type="ARBA" id="ARBA00023180"/>
    </source>
</evidence>
<keyword evidence="8" id="KW-0624">Polysaccharide degradation</keyword>
<evidence type="ECO:0000256" key="6">
    <source>
        <dbReference type="ARBA" id="ARBA00023277"/>
    </source>
</evidence>
<dbReference type="InterPro" id="IPR050732">
    <property type="entry name" value="Beta-glucan_modifiers"/>
</dbReference>
<keyword evidence="12" id="KW-0812">Transmembrane</keyword>
<dbReference type="GO" id="GO:0000272">
    <property type="term" value="P:polysaccharide catabolic process"/>
    <property type="evidence" value="ECO:0007669"/>
    <property type="project" value="UniProtKB-KW"/>
</dbReference>
<name>A0A516H2Q9_9PROT</name>